<evidence type="ECO:0000313" key="1">
    <source>
        <dbReference type="EMBL" id="ARW67686.1"/>
    </source>
</evidence>
<dbReference type="RefSeq" id="YP_009398500.1">
    <property type="nucleotide sequence ID" value="NC_035292.1"/>
</dbReference>
<organism evidence="1">
    <name type="scientific">Lophocladia kuetzingii</name>
    <dbReference type="NCBI Taxonomy" id="675577"/>
    <lineage>
        <taxon>Eukaryota</taxon>
        <taxon>Rhodophyta</taxon>
        <taxon>Florideophyceae</taxon>
        <taxon>Rhodymeniophycidae</taxon>
        <taxon>Ceramiales</taxon>
        <taxon>Rhodomelaceae</taxon>
        <taxon>Lophothalieae</taxon>
        <taxon>Lophocladia</taxon>
    </lineage>
</organism>
<reference evidence="1" key="1">
    <citation type="journal article" date="2017" name="J. Phycol.">
        <title>Analysis of chloroplast genomes and a supermatrix inform reclassification of the Rhodomelaceae (Rhodophyta).</title>
        <authorList>
            <person name="Diaz-Tapia P."/>
            <person name="Maggs C.A."/>
            <person name="West J.A."/>
            <person name="Verbruggen H."/>
        </authorList>
    </citation>
    <scope>NUCLEOTIDE SEQUENCE</scope>
    <source>
        <strain evidence="1">PD1509</strain>
    </source>
</reference>
<dbReference type="AlphaFoldDB" id="A0A1Z1MP17"/>
<keyword evidence="1" id="KW-0150">Chloroplast</keyword>
<name>A0A1Z1MP17_9FLOR</name>
<proteinExistence type="predicted"/>
<dbReference type="EMBL" id="MF101448">
    <property type="protein sequence ID" value="ARW67686.1"/>
    <property type="molecule type" value="Genomic_DNA"/>
</dbReference>
<gene>
    <name evidence="1" type="primary">orf52</name>
</gene>
<keyword evidence="1" id="KW-0934">Plastid</keyword>
<dbReference type="GeneID" id="33361040"/>
<geneLocation type="chloroplast" evidence="1"/>
<sequence length="52" mass="6442">MIKGIQEKIRKGEKKYFKQRRNLKDHPKKIKYDQIRNMIETRQKAEEVLINK</sequence>
<accession>A0A1Z1MP17</accession>
<protein>
    <submittedName>
        <fullName evidence="1">Uncharacterized protein</fullName>
    </submittedName>
</protein>